<feature type="compositionally biased region" description="Basic and acidic residues" evidence="4">
    <location>
        <begin position="159"/>
        <end position="168"/>
    </location>
</feature>
<feature type="compositionally biased region" description="Polar residues" evidence="4">
    <location>
        <begin position="83"/>
        <end position="94"/>
    </location>
</feature>
<evidence type="ECO:0000256" key="2">
    <source>
        <dbReference type="ARBA" id="ARBA00022729"/>
    </source>
</evidence>
<accession>A0ABR3I771</accession>
<comment type="caution">
    <text evidence="5">The sequence shown here is derived from an EMBL/GenBank/DDBJ whole genome shotgun (WGS) entry which is preliminary data.</text>
</comment>
<dbReference type="PANTHER" id="PTHR12236">
    <property type="entry name" value="STRUCTURAL CONTITUENT OF CUTICLE"/>
    <property type="match status" value="1"/>
</dbReference>
<keyword evidence="6" id="KW-1185">Reference proteome</keyword>
<proteinExistence type="predicted"/>
<feature type="region of interest" description="Disordered" evidence="4">
    <location>
        <begin position="74"/>
        <end position="94"/>
    </location>
</feature>
<dbReference type="PANTHER" id="PTHR12236:SF75">
    <property type="entry name" value="CUTICULAR PROTEIN 62BB, ISOFORM A"/>
    <property type="match status" value="1"/>
</dbReference>
<reference evidence="5 6" key="1">
    <citation type="submission" date="2024-06" db="EMBL/GenBank/DDBJ databases">
        <title>A chromosome-level genome assembly of beet webworm, Loxostege sticticalis.</title>
        <authorList>
            <person name="Zhang Y."/>
        </authorList>
    </citation>
    <scope>NUCLEOTIDE SEQUENCE [LARGE SCALE GENOMIC DNA]</scope>
    <source>
        <strain evidence="5">AQ026</strain>
        <tissue evidence="5">Whole body</tissue>
    </source>
</reference>
<feature type="region of interest" description="Disordered" evidence="4">
    <location>
        <begin position="159"/>
        <end position="213"/>
    </location>
</feature>
<evidence type="ECO:0000256" key="4">
    <source>
        <dbReference type="SAM" id="MobiDB-lite"/>
    </source>
</evidence>
<keyword evidence="2" id="KW-0732">Signal</keyword>
<evidence type="ECO:0008006" key="7">
    <source>
        <dbReference type="Google" id="ProtNLM"/>
    </source>
</evidence>
<sequence>MICPYKKGAQDQTFLQYSGLVVNEDIQVEDSMDFVYLKLVLLVNSWLFARGSPVAMLQHATSSQSIVFHPGPPTTSPPVAGCSTPSSSADQYGGTQPKYEYKYEVSDHQTGDRKSHWESREGDRVRGVYTLYEPDGALRTVEYSADALHGFNAVVRRNEPSRHQHSHSDTSYGPLPSNSRDGYRATPLNSGYIPESGFPNPGHGNEHPSYPGSSGSFNSAVGFSVKHVMELKKDQLKPF</sequence>
<dbReference type="Pfam" id="PF00379">
    <property type="entry name" value="Chitin_bind_4"/>
    <property type="match status" value="1"/>
</dbReference>
<evidence type="ECO:0000256" key="1">
    <source>
        <dbReference type="ARBA" id="ARBA00022460"/>
    </source>
</evidence>
<keyword evidence="1 3" id="KW-0193">Cuticle</keyword>
<gene>
    <name evidence="5" type="ORF">ABMA27_015266</name>
</gene>
<evidence type="ECO:0000256" key="3">
    <source>
        <dbReference type="PROSITE-ProRule" id="PRU00497"/>
    </source>
</evidence>
<dbReference type="EMBL" id="JBEUOH010000007">
    <property type="protein sequence ID" value="KAL0892044.1"/>
    <property type="molecule type" value="Genomic_DNA"/>
</dbReference>
<evidence type="ECO:0000313" key="6">
    <source>
        <dbReference type="Proteomes" id="UP001549920"/>
    </source>
</evidence>
<dbReference type="PROSITE" id="PS51155">
    <property type="entry name" value="CHIT_BIND_RR_2"/>
    <property type="match status" value="1"/>
</dbReference>
<dbReference type="InterPro" id="IPR051217">
    <property type="entry name" value="Insect_Cuticle_Struc_Prot"/>
</dbReference>
<dbReference type="Proteomes" id="UP001549920">
    <property type="component" value="Unassembled WGS sequence"/>
</dbReference>
<evidence type="ECO:0000313" key="5">
    <source>
        <dbReference type="EMBL" id="KAL0892044.1"/>
    </source>
</evidence>
<dbReference type="PROSITE" id="PS00233">
    <property type="entry name" value="CHIT_BIND_RR_1"/>
    <property type="match status" value="1"/>
</dbReference>
<name>A0ABR3I771_LOXSC</name>
<organism evidence="5 6">
    <name type="scientific">Loxostege sticticalis</name>
    <name type="common">Beet webworm moth</name>
    <dbReference type="NCBI Taxonomy" id="481309"/>
    <lineage>
        <taxon>Eukaryota</taxon>
        <taxon>Metazoa</taxon>
        <taxon>Ecdysozoa</taxon>
        <taxon>Arthropoda</taxon>
        <taxon>Hexapoda</taxon>
        <taxon>Insecta</taxon>
        <taxon>Pterygota</taxon>
        <taxon>Neoptera</taxon>
        <taxon>Endopterygota</taxon>
        <taxon>Lepidoptera</taxon>
        <taxon>Glossata</taxon>
        <taxon>Ditrysia</taxon>
        <taxon>Pyraloidea</taxon>
        <taxon>Crambidae</taxon>
        <taxon>Pyraustinae</taxon>
        <taxon>Loxostege</taxon>
    </lineage>
</organism>
<dbReference type="PRINTS" id="PR00947">
    <property type="entry name" value="CUTICLE"/>
</dbReference>
<dbReference type="InterPro" id="IPR000618">
    <property type="entry name" value="Insect_cuticle"/>
</dbReference>
<dbReference type="InterPro" id="IPR031311">
    <property type="entry name" value="CHIT_BIND_RR_consensus"/>
</dbReference>
<protein>
    <recommendedName>
        <fullName evidence="7">Cuticle protein 19</fullName>
    </recommendedName>
</protein>